<dbReference type="RefSeq" id="WP_267886576.1">
    <property type="nucleotide sequence ID" value="NZ_BMMH01000014.1"/>
</dbReference>
<name>A0A917RUN5_9NOCA</name>
<comment type="caution">
    <text evidence="1">The sequence shown here is derived from an EMBL/GenBank/DDBJ whole genome shotgun (WGS) entry which is preliminary data.</text>
</comment>
<protein>
    <submittedName>
        <fullName evidence="1">Uncharacterized protein</fullName>
    </submittedName>
</protein>
<accession>A0A917RUN5</accession>
<reference evidence="1" key="2">
    <citation type="submission" date="2020-09" db="EMBL/GenBank/DDBJ databases">
        <authorList>
            <person name="Sun Q."/>
            <person name="Zhou Y."/>
        </authorList>
    </citation>
    <scope>NUCLEOTIDE SEQUENCE</scope>
    <source>
        <strain evidence="1">CGMCC 4.3508</strain>
    </source>
</reference>
<dbReference type="AlphaFoldDB" id="A0A917RUN5"/>
<sequence>MNTTIFVVDGVAESGFTALLETLATANALREISVAEFRATGPVW</sequence>
<evidence type="ECO:0000313" key="2">
    <source>
        <dbReference type="Proteomes" id="UP000638263"/>
    </source>
</evidence>
<dbReference type="Proteomes" id="UP000638263">
    <property type="component" value="Unassembled WGS sequence"/>
</dbReference>
<keyword evidence="2" id="KW-1185">Reference proteome</keyword>
<proteinExistence type="predicted"/>
<gene>
    <name evidence="1" type="ORF">GCM10011588_54640</name>
</gene>
<organism evidence="1 2">
    <name type="scientific">Nocardia jinanensis</name>
    <dbReference type="NCBI Taxonomy" id="382504"/>
    <lineage>
        <taxon>Bacteria</taxon>
        <taxon>Bacillati</taxon>
        <taxon>Actinomycetota</taxon>
        <taxon>Actinomycetes</taxon>
        <taxon>Mycobacteriales</taxon>
        <taxon>Nocardiaceae</taxon>
        <taxon>Nocardia</taxon>
    </lineage>
</organism>
<reference evidence="1" key="1">
    <citation type="journal article" date="2014" name="Int. J. Syst. Evol. Microbiol.">
        <title>Complete genome sequence of Corynebacterium casei LMG S-19264T (=DSM 44701T), isolated from a smear-ripened cheese.</title>
        <authorList>
            <consortium name="US DOE Joint Genome Institute (JGI-PGF)"/>
            <person name="Walter F."/>
            <person name="Albersmeier A."/>
            <person name="Kalinowski J."/>
            <person name="Ruckert C."/>
        </authorList>
    </citation>
    <scope>NUCLEOTIDE SEQUENCE</scope>
    <source>
        <strain evidence="1">CGMCC 4.3508</strain>
    </source>
</reference>
<evidence type="ECO:0000313" key="1">
    <source>
        <dbReference type="EMBL" id="GGL32845.1"/>
    </source>
</evidence>
<dbReference type="EMBL" id="BMMH01000014">
    <property type="protein sequence ID" value="GGL32845.1"/>
    <property type="molecule type" value="Genomic_DNA"/>
</dbReference>